<dbReference type="OrthoDB" id="5125733at2759"/>
<proteinExistence type="predicted"/>
<sequence>MSIRWGIGQRRDRRLPYKVTAGQTCTYCADYIFNQELYDQLSAKTSSSTAAIAYARTSRDLYVSAQEGCPWCSSIALGIRHVADFLVFEDSEDEVTDPACCRFPLSNLKCDAGVSIIVRFRKHRGMATFDEVEIQIEVTGTQGEDCRLPEIGGPDTIFLTFQVSSTDPQSQVFQRNWGRISADSDDWATSALDWLESCSSHRQCRPAGGFHPSRLIDVTNPHSPRLINRDEIAAPDDVYVVLSYVWGPAQTYTLKNSSHEQLRRGLDLARLPNTLRDAMEVTARLGFRYIWIDALCIIQDSPDDLAAELPQMASIYRQGALTIIVASATSADKGFLLPPQGLHDRFTPVQVGPIDADERRGVSFFVGDTSMQAQAFQNEPILLRAWTLQESTMSPRRLFFASDGVSWECTECVITYLGASPIFDTDFLSLCKRASRYKNGRSELYSRWLNLREEYCARALTFSSDKLNAFSAVASEIAQMTGWTYLGGLWKEYLVDDLLWRCNPAKHVVEVEASDYPLLKSAAAAAAQSVAPSWSWASVAEGWIYSIYEPHARSPFPGFEVLDCQIEAGGAGPFGSVRSGVLDLKGILVDLGFRRVFRPDRVEDADLALLQESDDTSGMVDDREVVAYGVTDPLDAPLLSDVRIQCLAVAQVLHQENVEGLMLLPLEGDGGFRRIGYFCAHRPSIFQGASPRMIKIR</sequence>
<dbReference type="AlphaFoldDB" id="A0A2I2FJK0"/>
<organism evidence="2 3">
    <name type="scientific">Aspergillus candidus</name>
    <dbReference type="NCBI Taxonomy" id="41067"/>
    <lineage>
        <taxon>Eukaryota</taxon>
        <taxon>Fungi</taxon>
        <taxon>Dikarya</taxon>
        <taxon>Ascomycota</taxon>
        <taxon>Pezizomycotina</taxon>
        <taxon>Eurotiomycetes</taxon>
        <taxon>Eurotiomycetidae</taxon>
        <taxon>Eurotiales</taxon>
        <taxon>Aspergillaceae</taxon>
        <taxon>Aspergillus</taxon>
        <taxon>Aspergillus subgen. Circumdati</taxon>
    </lineage>
</organism>
<evidence type="ECO:0000313" key="2">
    <source>
        <dbReference type="EMBL" id="PLB40792.1"/>
    </source>
</evidence>
<name>A0A2I2FJK0_ASPCN</name>
<dbReference type="RefSeq" id="XP_024674804.1">
    <property type="nucleotide sequence ID" value="XM_024819945.1"/>
</dbReference>
<dbReference type="InterPro" id="IPR010730">
    <property type="entry name" value="HET"/>
</dbReference>
<evidence type="ECO:0000259" key="1">
    <source>
        <dbReference type="Pfam" id="PF06985"/>
    </source>
</evidence>
<dbReference type="PANTHER" id="PTHR33112:SF8">
    <property type="entry name" value="HETEROKARYON INCOMPATIBILITY DOMAIN-CONTAINING PROTEIN"/>
    <property type="match status" value="1"/>
</dbReference>
<dbReference type="Pfam" id="PF06985">
    <property type="entry name" value="HET"/>
    <property type="match status" value="1"/>
</dbReference>
<feature type="domain" description="Heterokaryon incompatibility" evidence="1">
    <location>
        <begin position="239"/>
        <end position="390"/>
    </location>
</feature>
<dbReference type="EMBL" id="KZ559123">
    <property type="protein sequence ID" value="PLB40792.1"/>
    <property type="molecule type" value="Genomic_DNA"/>
</dbReference>
<protein>
    <submittedName>
        <fullName evidence="2">HET-domain-containing protein</fullName>
    </submittedName>
</protein>
<reference evidence="2 3" key="1">
    <citation type="submission" date="2017-12" db="EMBL/GenBank/DDBJ databases">
        <authorList>
            <consortium name="DOE Joint Genome Institute"/>
            <person name="Haridas S."/>
            <person name="Kjaerbolling I."/>
            <person name="Vesth T.C."/>
            <person name="Frisvad J.C."/>
            <person name="Nybo J.L."/>
            <person name="Theobald S."/>
            <person name="Kuo A."/>
            <person name="Bowyer P."/>
            <person name="Matsuda Y."/>
            <person name="Mondo S."/>
            <person name="Lyhne E.K."/>
            <person name="Kogle M.E."/>
            <person name="Clum A."/>
            <person name="Lipzen A."/>
            <person name="Salamov A."/>
            <person name="Ngan C.Y."/>
            <person name="Daum C."/>
            <person name="Chiniquy J."/>
            <person name="Barry K."/>
            <person name="LaButti K."/>
            <person name="Simmons B.A."/>
            <person name="Magnuson J.K."/>
            <person name="Mortensen U.H."/>
            <person name="Larsen T.O."/>
            <person name="Grigoriev I.V."/>
            <person name="Baker S.E."/>
            <person name="Andersen M.R."/>
            <person name="Nordberg H.P."/>
            <person name="Cantor M.N."/>
            <person name="Hua S.X."/>
        </authorList>
    </citation>
    <scope>NUCLEOTIDE SEQUENCE [LARGE SCALE GENOMIC DNA]</scope>
    <source>
        <strain evidence="2 3">CBS 102.13</strain>
    </source>
</reference>
<dbReference type="STRING" id="41067.A0A2I2FJK0"/>
<dbReference type="PANTHER" id="PTHR33112">
    <property type="entry name" value="DOMAIN PROTEIN, PUTATIVE-RELATED"/>
    <property type="match status" value="1"/>
</dbReference>
<evidence type="ECO:0000313" key="3">
    <source>
        <dbReference type="Proteomes" id="UP000234585"/>
    </source>
</evidence>
<dbReference type="GeneID" id="36527105"/>
<gene>
    <name evidence="2" type="ORF">BDW47DRAFT_82339</name>
</gene>
<dbReference type="Proteomes" id="UP000234585">
    <property type="component" value="Unassembled WGS sequence"/>
</dbReference>
<keyword evidence="3" id="KW-1185">Reference proteome</keyword>
<accession>A0A2I2FJK0</accession>